<dbReference type="GO" id="GO:0003677">
    <property type="term" value="F:DNA binding"/>
    <property type="evidence" value="ECO:0007669"/>
    <property type="project" value="UniProtKB-KW"/>
</dbReference>
<dbReference type="GO" id="GO:0046872">
    <property type="term" value="F:metal ion binding"/>
    <property type="evidence" value="ECO:0007669"/>
    <property type="project" value="InterPro"/>
</dbReference>
<name>A0A562QBE5_9BACI</name>
<organism evidence="1 2">
    <name type="scientific">Halalkalibacter nanhaiisediminis</name>
    <dbReference type="NCBI Taxonomy" id="688079"/>
    <lineage>
        <taxon>Bacteria</taxon>
        <taxon>Bacillati</taxon>
        <taxon>Bacillota</taxon>
        <taxon>Bacilli</taxon>
        <taxon>Bacillales</taxon>
        <taxon>Bacillaceae</taxon>
        <taxon>Halalkalibacter</taxon>
    </lineage>
</organism>
<proteinExistence type="predicted"/>
<dbReference type="AlphaFoldDB" id="A0A562QBE5"/>
<dbReference type="InterPro" id="IPR038390">
    <property type="entry name" value="Metal_Tscrpt_repr_sf"/>
</dbReference>
<dbReference type="Proteomes" id="UP000315711">
    <property type="component" value="Unassembled WGS sequence"/>
</dbReference>
<evidence type="ECO:0000313" key="1">
    <source>
        <dbReference type="EMBL" id="TWI54095.1"/>
    </source>
</evidence>
<protein>
    <submittedName>
        <fullName evidence="1">DNA-binding FrmR family transcriptional regulator</fullName>
    </submittedName>
</protein>
<keyword evidence="2" id="KW-1185">Reference proteome</keyword>
<accession>A0A562QBE5</accession>
<dbReference type="CDD" id="cd10155">
    <property type="entry name" value="BsYrkD-like_DUF156"/>
    <property type="match status" value="1"/>
</dbReference>
<reference evidence="1 2" key="1">
    <citation type="journal article" date="2015" name="Stand. Genomic Sci.">
        <title>Genomic Encyclopedia of Bacterial and Archaeal Type Strains, Phase III: the genomes of soil and plant-associated and newly described type strains.</title>
        <authorList>
            <person name="Whitman W.B."/>
            <person name="Woyke T."/>
            <person name="Klenk H.P."/>
            <person name="Zhou Y."/>
            <person name="Lilburn T.G."/>
            <person name="Beck B.J."/>
            <person name="De Vos P."/>
            <person name="Vandamme P."/>
            <person name="Eisen J.A."/>
            <person name="Garrity G."/>
            <person name="Hugenholtz P."/>
            <person name="Kyrpides N.C."/>
        </authorList>
    </citation>
    <scope>NUCLEOTIDE SEQUENCE [LARGE SCALE GENOMIC DNA]</scope>
    <source>
        <strain evidence="1 2">CGMCC 1.10116</strain>
    </source>
</reference>
<dbReference type="Pfam" id="PF02583">
    <property type="entry name" value="Trns_repr_metal"/>
    <property type="match status" value="1"/>
</dbReference>
<dbReference type="GO" id="GO:0045892">
    <property type="term" value="P:negative regulation of DNA-templated transcription"/>
    <property type="evidence" value="ECO:0007669"/>
    <property type="project" value="UniProtKB-ARBA"/>
</dbReference>
<evidence type="ECO:0000313" key="2">
    <source>
        <dbReference type="Proteomes" id="UP000315711"/>
    </source>
</evidence>
<dbReference type="Gene3D" id="1.20.58.1000">
    <property type="entry name" value="Metal-sensitive repressor, helix protomer"/>
    <property type="match status" value="1"/>
</dbReference>
<dbReference type="PANTHER" id="PTHR33677">
    <property type="entry name" value="TRANSCRIPTIONAL REPRESSOR FRMR-RELATED"/>
    <property type="match status" value="1"/>
</dbReference>
<sequence>MEYTQEMKNRLKRIEGQVRGILRLMEEEQDCKAVITQMSAACSAIDRAMAYTIAKNLQHCLVEQIENGEDTKETVDEAIKLLVRSR</sequence>
<dbReference type="InterPro" id="IPR003735">
    <property type="entry name" value="Metal_Tscrpt_repr"/>
</dbReference>
<dbReference type="EMBL" id="VLKZ01000010">
    <property type="protein sequence ID" value="TWI54095.1"/>
    <property type="molecule type" value="Genomic_DNA"/>
</dbReference>
<keyword evidence="1" id="KW-0238">DNA-binding</keyword>
<dbReference type="PANTHER" id="PTHR33677:SF5">
    <property type="entry name" value="TRANSCRIPTIONAL REPRESSOR FRMR"/>
    <property type="match status" value="1"/>
</dbReference>
<comment type="caution">
    <text evidence="1">The sequence shown here is derived from an EMBL/GenBank/DDBJ whole genome shotgun (WGS) entry which is preliminary data.</text>
</comment>
<gene>
    <name evidence="1" type="ORF">IQ10_03198</name>
</gene>
<dbReference type="RefSeq" id="WP_144451415.1">
    <property type="nucleotide sequence ID" value="NZ_VLKZ01000010.1"/>
</dbReference>
<dbReference type="OrthoDB" id="9798732at2"/>